<dbReference type="InterPro" id="IPR003029">
    <property type="entry name" value="S1_domain"/>
</dbReference>
<evidence type="ECO:0000256" key="2">
    <source>
        <dbReference type="ARBA" id="ARBA00009307"/>
    </source>
</evidence>
<dbReference type="AlphaFoldDB" id="A0A023BBH6"/>
<keyword evidence="4" id="KW-0804">Transcription</keyword>
<evidence type="ECO:0000259" key="5">
    <source>
        <dbReference type="Pfam" id="PF00575"/>
    </source>
</evidence>
<dbReference type="FunFam" id="3.30.1490.120:FF:000001">
    <property type="entry name" value="DNA-directed RNA polymerase II subunit RPB7"/>
    <property type="match status" value="1"/>
</dbReference>
<dbReference type="OMA" id="TMRQPGL"/>
<dbReference type="GO" id="GO:0006367">
    <property type="term" value="P:transcription initiation at RNA polymerase II promoter"/>
    <property type="evidence" value="ECO:0007669"/>
    <property type="project" value="TreeGrafter"/>
</dbReference>
<evidence type="ECO:0000256" key="3">
    <source>
        <dbReference type="ARBA" id="ARBA00022478"/>
    </source>
</evidence>
<dbReference type="EMBL" id="AFNH02000199">
    <property type="protein sequence ID" value="EZG79386.1"/>
    <property type="molecule type" value="Genomic_DNA"/>
</dbReference>
<dbReference type="eggNOG" id="KOG3298">
    <property type="taxonomic scope" value="Eukaryota"/>
</dbReference>
<dbReference type="GO" id="GO:0003697">
    <property type="term" value="F:single-stranded DNA binding"/>
    <property type="evidence" value="ECO:0007669"/>
    <property type="project" value="TreeGrafter"/>
</dbReference>
<dbReference type="CDD" id="cd04329">
    <property type="entry name" value="RNAP_II_Rpb7_N"/>
    <property type="match status" value="1"/>
</dbReference>
<dbReference type="InterPro" id="IPR045113">
    <property type="entry name" value="Rpb7-like"/>
</dbReference>
<dbReference type="PANTHER" id="PTHR12709:SF4">
    <property type="entry name" value="DNA-DIRECTED RNA POLYMERASE II SUBUNIT RPB7"/>
    <property type="match status" value="1"/>
</dbReference>
<accession>A0A023BBH6</accession>
<comment type="similarity">
    <text evidence="2">Belongs to the eukaryotic RPB7/RPC8 RNA polymerase subunit family.</text>
</comment>
<organism evidence="7 8">
    <name type="scientific">Gregarina niphandrodes</name>
    <name type="common">Septate eugregarine</name>
    <dbReference type="NCBI Taxonomy" id="110365"/>
    <lineage>
        <taxon>Eukaryota</taxon>
        <taxon>Sar</taxon>
        <taxon>Alveolata</taxon>
        <taxon>Apicomplexa</taxon>
        <taxon>Conoidasida</taxon>
        <taxon>Gregarinasina</taxon>
        <taxon>Eugregarinorida</taxon>
        <taxon>Gregarinidae</taxon>
        <taxon>Gregarina</taxon>
    </lineage>
</organism>
<name>A0A023BBH6_GRENI</name>
<dbReference type="Gene3D" id="3.30.1490.120">
    <property type="entry name" value="RNA polymerase Rpb7-like, N-terminal domain"/>
    <property type="match status" value="1"/>
</dbReference>
<dbReference type="Pfam" id="PF00575">
    <property type="entry name" value="S1"/>
    <property type="match status" value="1"/>
</dbReference>
<dbReference type="PANTHER" id="PTHR12709">
    <property type="entry name" value="DNA-DIRECTED RNA POLYMERASE II, III"/>
    <property type="match status" value="1"/>
</dbReference>
<protein>
    <submittedName>
        <fullName evidence="7">DNA-directed RNA polymerase II subunit 7</fullName>
    </submittedName>
</protein>
<reference evidence="7" key="1">
    <citation type="submission" date="2013-12" db="EMBL/GenBank/DDBJ databases">
        <authorList>
            <person name="Omoto C.K."/>
            <person name="Sibley D."/>
            <person name="Venepally P."/>
            <person name="Hadjithomas M."/>
            <person name="Karamycheva S."/>
            <person name="Brunk B."/>
            <person name="Roos D."/>
            <person name="Caler E."/>
            <person name="Lorenzi H."/>
        </authorList>
    </citation>
    <scope>NUCLEOTIDE SEQUENCE</scope>
</reference>
<dbReference type="Gene3D" id="2.40.50.140">
    <property type="entry name" value="Nucleic acid-binding proteins"/>
    <property type="match status" value="1"/>
</dbReference>
<dbReference type="SUPFAM" id="SSF50249">
    <property type="entry name" value="Nucleic acid-binding proteins"/>
    <property type="match status" value="1"/>
</dbReference>
<feature type="domain" description="S1 motif" evidence="5">
    <location>
        <begin position="80"/>
        <end position="150"/>
    </location>
</feature>
<dbReference type="Pfam" id="PF03876">
    <property type="entry name" value="SHS2_Rpb7-N"/>
    <property type="match status" value="1"/>
</dbReference>
<dbReference type="OrthoDB" id="1162399at2759"/>
<gene>
    <name evidence="7" type="ORF">GNI_026690</name>
</gene>
<dbReference type="GeneID" id="22911175"/>
<dbReference type="GO" id="GO:0045948">
    <property type="term" value="P:positive regulation of translational initiation"/>
    <property type="evidence" value="ECO:0007669"/>
    <property type="project" value="TreeGrafter"/>
</dbReference>
<dbReference type="InterPro" id="IPR036898">
    <property type="entry name" value="RNA_pol_Rpb7-like_N_sf"/>
</dbReference>
<dbReference type="GO" id="GO:0060213">
    <property type="term" value="P:positive regulation of nuclear-transcribed mRNA poly(A) tail shortening"/>
    <property type="evidence" value="ECO:0007669"/>
    <property type="project" value="TreeGrafter"/>
</dbReference>
<dbReference type="GO" id="GO:0031369">
    <property type="term" value="F:translation initiation factor binding"/>
    <property type="evidence" value="ECO:0007669"/>
    <property type="project" value="TreeGrafter"/>
</dbReference>
<keyword evidence="3 7" id="KW-0240">DNA-directed RNA polymerase</keyword>
<dbReference type="Proteomes" id="UP000019763">
    <property type="component" value="Unassembled WGS sequence"/>
</dbReference>
<dbReference type="GO" id="GO:0000932">
    <property type="term" value="C:P-body"/>
    <property type="evidence" value="ECO:0007669"/>
    <property type="project" value="TreeGrafter"/>
</dbReference>
<proteinExistence type="inferred from homology"/>
<dbReference type="RefSeq" id="XP_011129056.1">
    <property type="nucleotide sequence ID" value="XM_011130754.1"/>
</dbReference>
<dbReference type="InterPro" id="IPR012340">
    <property type="entry name" value="NA-bd_OB-fold"/>
</dbReference>
<evidence type="ECO:0000256" key="4">
    <source>
        <dbReference type="ARBA" id="ARBA00023163"/>
    </source>
</evidence>
<sequence length="165" mass="18229">MFFIVDLHRNVCIKPGQLGPNFEQHVADTLRSDIEGRCISKYGYIVCVVRLLEREKGRVQDGSGNIIVPVKCQAVAFQPVKEEVMDGVIVSVNSMGFFAQCGPIKAFVTASNLSGDYKQHNGVWTDGSTRLGVDQDVRIRILGYKYETNGMTAVAQMDQDFLGPP</sequence>
<feature type="domain" description="RNA polymerase Rpb7-like N-terminal" evidence="6">
    <location>
        <begin position="9"/>
        <end position="64"/>
    </location>
</feature>
<comment type="subcellular location">
    <subcellularLocation>
        <location evidence="1">Nucleus</location>
    </subcellularLocation>
</comment>
<evidence type="ECO:0000313" key="8">
    <source>
        <dbReference type="Proteomes" id="UP000019763"/>
    </source>
</evidence>
<evidence type="ECO:0000259" key="6">
    <source>
        <dbReference type="Pfam" id="PF03876"/>
    </source>
</evidence>
<evidence type="ECO:0000313" key="7">
    <source>
        <dbReference type="EMBL" id="EZG79386.1"/>
    </source>
</evidence>
<dbReference type="InterPro" id="IPR005576">
    <property type="entry name" value="Rpb7-like_N"/>
</dbReference>
<dbReference type="GO" id="GO:0005665">
    <property type="term" value="C:RNA polymerase II, core complex"/>
    <property type="evidence" value="ECO:0007669"/>
    <property type="project" value="TreeGrafter"/>
</dbReference>
<evidence type="ECO:0000256" key="1">
    <source>
        <dbReference type="ARBA" id="ARBA00004123"/>
    </source>
</evidence>
<dbReference type="GO" id="GO:0003727">
    <property type="term" value="F:single-stranded RNA binding"/>
    <property type="evidence" value="ECO:0007669"/>
    <property type="project" value="TreeGrafter"/>
</dbReference>
<keyword evidence="8" id="KW-1185">Reference proteome</keyword>
<dbReference type="VEuPathDB" id="CryptoDB:GNI_026690"/>
<comment type="caution">
    <text evidence="7">The sequence shown here is derived from an EMBL/GenBank/DDBJ whole genome shotgun (WGS) entry which is preliminary data.</text>
</comment>
<dbReference type="SUPFAM" id="SSF88798">
    <property type="entry name" value="N-terminal, heterodimerisation domain of RBP7 (RpoE)"/>
    <property type="match status" value="1"/>
</dbReference>